<organism evidence="2 3">
    <name type="scientific">Nibricoccus aquaticus</name>
    <dbReference type="NCBI Taxonomy" id="2576891"/>
    <lineage>
        <taxon>Bacteria</taxon>
        <taxon>Pseudomonadati</taxon>
        <taxon>Verrucomicrobiota</taxon>
        <taxon>Opitutia</taxon>
        <taxon>Opitutales</taxon>
        <taxon>Opitutaceae</taxon>
        <taxon>Nibricoccus</taxon>
    </lineage>
</organism>
<proteinExistence type="predicted"/>
<dbReference type="OrthoDB" id="188527at2"/>
<evidence type="ECO:0000313" key="3">
    <source>
        <dbReference type="Proteomes" id="UP000217265"/>
    </source>
</evidence>
<evidence type="ECO:0000313" key="2">
    <source>
        <dbReference type="EMBL" id="ATC63835.1"/>
    </source>
</evidence>
<evidence type="ECO:0000256" key="1">
    <source>
        <dbReference type="SAM" id="SignalP"/>
    </source>
</evidence>
<gene>
    <name evidence="2" type="ORF">CMV30_07680</name>
</gene>
<keyword evidence="3" id="KW-1185">Reference proteome</keyword>
<reference evidence="2 3" key="1">
    <citation type="submission" date="2017-09" db="EMBL/GenBank/DDBJ databases">
        <title>Complete genome sequence of Verrucomicrobial strain HZ-65, isolated from freshwater.</title>
        <authorList>
            <person name="Choi A."/>
        </authorList>
    </citation>
    <scope>NUCLEOTIDE SEQUENCE [LARGE SCALE GENOMIC DNA]</scope>
    <source>
        <strain evidence="2 3">HZ-65</strain>
    </source>
</reference>
<accession>A0A290Q574</accession>
<dbReference type="Proteomes" id="UP000217265">
    <property type="component" value="Chromosome"/>
</dbReference>
<dbReference type="RefSeq" id="WP_096055467.1">
    <property type="nucleotide sequence ID" value="NZ_CP023344.1"/>
</dbReference>
<sequence length="256" mass="27899">MKRLITILTALTVWSASLPASTPDADALLAKARAYLGGDAALDAINSIHYFGSIEMTETPAGATNPGKSSIEIIFQKPCQHRLVVSSEKSVDITGLDNYFGWRRVEPVATGGARVQNVGLGKEQIKRLRANTWENLYFWRGIEQHGGAIMDKGETELDGVKCRKLVMSYGPGIEFVRYFEIATGRLLLTETLPVGVIREEGEIMVAGVRFPRKLIATAAAGADGKTRVITITFDRIALNETFPASTFEQPLISGAR</sequence>
<dbReference type="AlphaFoldDB" id="A0A290Q574"/>
<name>A0A290Q574_9BACT</name>
<evidence type="ECO:0008006" key="4">
    <source>
        <dbReference type="Google" id="ProtNLM"/>
    </source>
</evidence>
<feature type="chain" id="PRO_5012606381" description="Outer membrane lipoprotein-sorting protein" evidence="1">
    <location>
        <begin position="21"/>
        <end position="256"/>
    </location>
</feature>
<protein>
    <recommendedName>
        <fullName evidence="4">Outer membrane lipoprotein-sorting protein</fullName>
    </recommendedName>
</protein>
<dbReference type="EMBL" id="CP023344">
    <property type="protein sequence ID" value="ATC63835.1"/>
    <property type="molecule type" value="Genomic_DNA"/>
</dbReference>
<feature type="signal peptide" evidence="1">
    <location>
        <begin position="1"/>
        <end position="20"/>
    </location>
</feature>
<keyword evidence="1" id="KW-0732">Signal</keyword>
<dbReference type="KEGG" id="vbh:CMV30_07680"/>